<reference evidence="3 4" key="1">
    <citation type="submission" date="2021-01" db="EMBL/GenBank/DDBJ databases">
        <title>Sequencing the genomes of 1000 actinobacteria strains.</title>
        <authorList>
            <person name="Klenk H.-P."/>
        </authorList>
    </citation>
    <scope>NUCLEOTIDE SEQUENCE [LARGE SCALE GENOMIC DNA]</scope>
    <source>
        <strain evidence="3 4">DSM 13657</strain>
    </source>
</reference>
<dbReference type="Proteomes" id="UP000809290">
    <property type="component" value="Unassembled WGS sequence"/>
</dbReference>
<evidence type="ECO:0008006" key="5">
    <source>
        <dbReference type="Google" id="ProtNLM"/>
    </source>
</evidence>
<organism evidence="3 4">
    <name type="scientific">Brevibacterium paucivorans</name>
    <dbReference type="NCBI Taxonomy" id="170994"/>
    <lineage>
        <taxon>Bacteria</taxon>
        <taxon>Bacillati</taxon>
        <taxon>Actinomycetota</taxon>
        <taxon>Actinomycetes</taxon>
        <taxon>Micrococcales</taxon>
        <taxon>Brevibacteriaceae</taxon>
        <taxon>Brevibacterium</taxon>
    </lineage>
</organism>
<evidence type="ECO:0000313" key="4">
    <source>
        <dbReference type="Proteomes" id="UP000809290"/>
    </source>
</evidence>
<evidence type="ECO:0000313" key="3">
    <source>
        <dbReference type="EMBL" id="MBM7815858.1"/>
    </source>
</evidence>
<comment type="caution">
    <text evidence="3">The sequence shown here is derived from an EMBL/GenBank/DDBJ whole genome shotgun (WGS) entry which is preliminary data.</text>
</comment>
<proteinExistence type="predicted"/>
<keyword evidence="2" id="KW-1133">Transmembrane helix</keyword>
<feature type="compositionally biased region" description="Polar residues" evidence="1">
    <location>
        <begin position="1"/>
        <end position="13"/>
    </location>
</feature>
<keyword evidence="2" id="KW-0812">Transmembrane</keyword>
<name>A0ABS2SKP8_9MICO</name>
<evidence type="ECO:0000256" key="2">
    <source>
        <dbReference type="SAM" id="Phobius"/>
    </source>
</evidence>
<feature type="region of interest" description="Disordered" evidence="1">
    <location>
        <begin position="1"/>
        <end position="22"/>
    </location>
</feature>
<feature type="transmembrane region" description="Helical" evidence="2">
    <location>
        <begin position="115"/>
        <end position="133"/>
    </location>
</feature>
<keyword evidence="2" id="KW-0472">Membrane</keyword>
<dbReference type="RefSeq" id="WP_204514729.1">
    <property type="nucleotide sequence ID" value="NZ_JAFBCP010000001.1"/>
</dbReference>
<dbReference type="EMBL" id="JAFBCP010000001">
    <property type="protein sequence ID" value="MBM7815858.1"/>
    <property type="molecule type" value="Genomic_DNA"/>
</dbReference>
<evidence type="ECO:0000256" key="1">
    <source>
        <dbReference type="SAM" id="MobiDB-lite"/>
    </source>
</evidence>
<gene>
    <name evidence="3" type="ORF">JOE56_000552</name>
</gene>
<feature type="transmembrane region" description="Helical" evidence="2">
    <location>
        <begin position="28"/>
        <end position="50"/>
    </location>
</feature>
<protein>
    <recommendedName>
        <fullName evidence="5">Transmembrane protein</fullName>
    </recommendedName>
</protein>
<sequence length="141" mass="15418">MINSSASVGQQRTNQEKSRPVKSKKNSFRGLLVAGVVSYIIVGCVVVFPIELMFPILDAPLAPLLCKEPGAELISTSDEWTNSEGETSVSVTRFCVSEAQGVQHLTFMDRLPVRLGQAAVAWLLFVVLVKMRAAGARRRRS</sequence>
<accession>A0ABS2SKP8</accession>
<keyword evidence="4" id="KW-1185">Reference proteome</keyword>